<evidence type="ECO:0000256" key="5">
    <source>
        <dbReference type="SAM" id="SignalP"/>
    </source>
</evidence>
<comment type="similarity">
    <text evidence="1">Belongs to the bacterial solute-binding protein 1 family.</text>
</comment>
<evidence type="ECO:0000313" key="6">
    <source>
        <dbReference type="EMBL" id="VYT27556.1"/>
    </source>
</evidence>
<proteinExistence type="inferred from homology"/>
<dbReference type="PROSITE" id="PS51257">
    <property type="entry name" value="PROKAR_LIPOPROTEIN"/>
    <property type="match status" value="1"/>
</dbReference>
<feature type="region of interest" description="Disordered" evidence="4">
    <location>
        <begin position="31"/>
        <end position="62"/>
    </location>
</feature>
<dbReference type="AlphaFoldDB" id="A0A6M5GEN6"/>
<reference evidence="6" key="1">
    <citation type="submission" date="2019-11" db="EMBL/GenBank/DDBJ databases">
        <authorList>
            <person name="Feng L."/>
        </authorList>
    </citation>
    <scope>NUCLEOTIDE SEQUENCE</scope>
    <source>
        <strain evidence="6">CbolteaeLFYP116</strain>
    </source>
</reference>
<protein>
    <submittedName>
        <fullName evidence="6">Cyclodextrin-binding protein</fullName>
    </submittedName>
</protein>
<evidence type="ECO:0000256" key="2">
    <source>
        <dbReference type="ARBA" id="ARBA00022448"/>
    </source>
</evidence>
<evidence type="ECO:0000256" key="3">
    <source>
        <dbReference type="ARBA" id="ARBA00022729"/>
    </source>
</evidence>
<evidence type="ECO:0000256" key="1">
    <source>
        <dbReference type="ARBA" id="ARBA00008520"/>
    </source>
</evidence>
<feature type="compositionally biased region" description="Low complexity" evidence="4">
    <location>
        <begin position="42"/>
        <end position="62"/>
    </location>
</feature>
<gene>
    <name evidence="6" type="primary">cycB_2</name>
    <name evidence="6" type="ORF">CBLFYP116_02627</name>
</gene>
<dbReference type="Pfam" id="PF13416">
    <property type="entry name" value="SBP_bac_8"/>
    <property type="match status" value="1"/>
</dbReference>
<name>A0A6M5GEN6_9FIRM</name>
<feature type="chain" id="PRO_5044295173" evidence="5">
    <location>
        <begin position="27"/>
        <end position="445"/>
    </location>
</feature>
<dbReference type="PANTHER" id="PTHR30061:SF50">
    <property type="entry name" value="MALTOSE_MALTODEXTRIN-BINDING PERIPLASMIC PROTEIN"/>
    <property type="match status" value="1"/>
</dbReference>
<dbReference type="PANTHER" id="PTHR30061">
    <property type="entry name" value="MALTOSE-BINDING PERIPLASMIC PROTEIN"/>
    <property type="match status" value="1"/>
</dbReference>
<dbReference type="GO" id="GO:1901982">
    <property type="term" value="F:maltose binding"/>
    <property type="evidence" value="ECO:0007669"/>
    <property type="project" value="TreeGrafter"/>
</dbReference>
<dbReference type="GeneID" id="23115725"/>
<dbReference type="Gene3D" id="3.40.190.10">
    <property type="entry name" value="Periplasmic binding protein-like II"/>
    <property type="match status" value="2"/>
</dbReference>
<dbReference type="GO" id="GO:0055052">
    <property type="term" value="C:ATP-binding cassette (ABC) transporter complex, substrate-binding subunit-containing"/>
    <property type="evidence" value="ECO:0007669"/>
    <property type="project" value="TreeGrafter"/>
</dbReference>
<dbReference type="SUPFAM" id="SSF53850">
    <property type="entry name" value="Periplasmic binding protein-like II"/>
    <property type="match status" value="1"/>
</dbReference>
<dbReference type="EMBL" id="CACRTF010000014">
    <property type="protein sequence ID" value="VYT27556.1"/>
    <property type="molecule type" value="Genomic_DNA"/>
</dbReference>
<dbReference type="GO" id="GO:0042956">
    <property type="term" value="P:maltodextrin transmembrane transport"/>
    <property type="evidence" value="ECO:0007669"/>
    <property type="project" value="TreeGrafter"/>
</dbReference>
<dbReference type="CDD" id="cd13585">
    <property type="entry name" value="PBP2_TMBP_like"/>
    <property type="match status" value="1"/>
</dbReference>
<dbReference type="RefSeq" id="WP_002577362.1">
    <property type="nucleotide sequence ID" value="NZ_CACRTF010000014.1"/>
</dbReference>
<dbReference type="GO" id="GO:0015768">
    <property type="term" value="P:maltose transport"/>
    <property type="evidence" value="ECO:0007669"/>
    <property type="project" value="TreeGrafter"/>
</dbReference>
<organism evidence="6">
    <name type="scientific">Enterocloster bolteae</name>
    <dbReference type="NCBI Taxonomy" id="208479"/>
    <lineage>
        <taxon>Bacteria</taxon>
        <taxon>Bacillati</taxon>
        <taxon>Bacillota</taxon>
        <taxon>Clostridia</taxon>
        <taxon>Lachnospirales</taxon>
        <taxon>Lachnospiraceae</taxon>
        <taxon>Enterocloster</taxon>
    </lineage>
</organism>
<sequence length="445" mass="49069">MKISTRKRLAALVTMGAMLVGMLAGCGGSSSAPSGTTGGGTATEAAAGQTTAGQTTAAQTTAAGNAQGKQEINIWHYFGTESIQVEFQKWVDEYNAQSDTAFVKVTVLPFADFKKQLSMSAVADSLPDMVFIDNCDCAAYSAMGIFEDITDRVAQFPQFDEYYDQIMATCTYDGKVYALPAESNCLGLYYNVDMAEEAGVKPPTNFEELKEFAKAMTTSDHYGFSFCAHPSEEGTSQFIPFFWSAGGESMKLDSEAGVRALTMFTDMIKDGSMPKDVVNWTQGDIPTQFINGKVASMVMGCWRIQWLKNNAPDLNWDVVPLPSDKVKANVYGGENLAIIKGKNVEEAFKFMEWFMDYDRNSQWNLATDEFPATEKVLTDPNYTEAEYWPAFIEQIPYTRARDVTPKWPEISVGYQTALQNALTLKQTPEEAVKEGQKIIDEALAK</sequence>
<keyword evidence="3 5" id="KW-0732">Signal</keyword>
<keyword evidence="2" id="KW-0813">Transport</keyword>
<accession>A0A6M5GEN6</accession>
<feature type="signal peptide" evidence="5">
    <location>
        <begin position="1"/>
        <end position="26"/>
    </location>
</feature>
<dbReference type="InterPro" id="IPR006059">
    <property type="entry name" value="SBP"/>
</dbReference>
<evidence type="ECO:0000256" key="4">
    <source>
        <dbReference type="SAM" id="MobiDB-lite"/>
    </source>
</evidence>